<protein>
    <submittedName>
        <fullName evidence="1">Uncharacterized protein</fullName>
    </submittedName>
</protein>
<name>A0ACC1T8V1_9APHY</name>
<evidence type="ECO:0000313" key="2">
    <source>
        <dbReference type="Proteomes" id="UP001148662"/>
    </source>
</evidence>
<accession>A0ACC1T8V1</accession>
<evidence type="ECO:0000313" key="1">
    <source>
        <dbReference type="EMBL" id="KAJ3555675.1"/>
    </source>
</evidence>
<organism evidence="1 2">
    <name type="scientific">Phlebia brevispora</name>
    <dbReference type="NCBI Taxonomy" id="194682"/>
    <lineage>
        <taxon>Eukaryota</taxon>
        <taxon>Fungi</taxon>
        <taxon>Dikarya</taxon>
        <taxon>Basidiomycota</taxon>
        <taxon>Agaricomycotina</taxon>
        <taxon>Agaricomycetes</taxon>
        <taxon>Polyporales</taxon>
        <taxon>Meruliaceae</taxon>
        <taxon>Phlebia</taxon>
    </lineage>
</organism>
<dbReference type="EMBL" id="JANHOG010000309">
    <property type="protein sequence ID" value="KAJ3555675.1"/>
    <property type="molecule type" value="Genomic_DNA"/>
</dbReference>
<gene>
    <name evidence="1" type="ORF">NM688_g2442</name>
</gene>
<dbReference type="Proteomes" id="UP001148662">
    <property type="component" value="Unassembled WGS sequence"/>
</dbReference>
<keyword evidence="2" id="KW-1185">Reference proteome</keyword>
<proteinExistence type="predicted"/>
<comment type="caution">
    <text evidence="1">The sequence shown here is derived from an EMBL/GenBank/DDBJ whole genome shotgun (WGS) entry which is preliminary data.</text>
</comment>
<reference evidence="1" key="1">
    <citation type="submission" date="2022-07" db="EMBL/GenBank/DDBJ databases">
        <title>Genome Sequence of Phlebia brevispora.</title>
        <authorList>
            <person name="Buettner E."/>
        </authorList>
    </citation>
    <scope>NUCLEOTIDE SEQUENCE</scope>
    <source>
        <strain evidence="1">MPL23</strain>
    </source>
</reference>
<sequence>MEKTGRIEYSVAAMKGDYPRTKLTSSQLVSLASRSSTFNNCASISLFSLSSTAQMTKVHPRSDLTVDFNDPAFNRRKRLVAHGRESWQPIVSEIDTALKVQGAFYLAYKNESHVAVFAYSSRLQVQEDLEKFKVMSKAPLVINSCKVVDSQCSLGCQTIADEILGGGKFAPGYERTHLPGCTHDFAVRGNLRLLTYYAGHLPSYFQNYHAIQVTSVDRYPLSPIQWSKELHFAVYLSTGIGMTIDTTRYTLIMNDLIATPTSVSVSNLRTPHIPSHPTRGL</sequence>